<name>A0A4P6L3G9_9BURK</name>
<evidence type="ECO:0000313" key="7">
    <source>
        <dbReference type="Proteomes" id="UP000290637"/>
    </source>
</evidence>
<keyword evidence="1" id="KW-0678">Repressor</keyword>
<sequence length="355" mass="38231">MTKKDDKQNLPPVQVPAPAPARRLTIKDVALAAGVSLTTVSHALNDRGYVDPDTRARVKRVATELGYRPNLRAQRLRTGKANSIALLSSMPFAVAGGSSRLGFMMEVAAVAAEAAMQRGQALILVPNLEGSKQLIDELDIDGALVVEPVADDPQIRRLRERGVAVVSIGRVVDETLPIPQVDLQSAVAGELLLEHLRTQGARHIALLVGSQNRHSYQEMERVYTAFIRRHRLPKMVAKADEYGGEEAGRAACHELLADFPAIDAICVPVDAFASGAITALNEMGRAVPGDVMVATRYDGLRARNAVPPLTAVNLHLEQVSALAVELLFQHINGDNGQRTVCGPTPDLVPRRSSRA</sequence>
<dbReference type="GO" id="GO:0000976">
    <property type="term" value="F:transcription cis-regulatory region binding"/>
    <property type="evidence" value="ECO:0007669"/>
    <property type="project" value="TreeGrafter"/>
</dbReference>
<evidence type="ECO:0000313" key="6">
    <source>
        <dbReference type="EMBL" id="QBE66051.1"/>
    </source>
</evidence>
<evidence type="ECO:0000256" key="2">
    <source>
        <dbReference type="ARBA" id="ARBA00023015"/>
    </source>
</evidence>
<dbReference type="PANTHER" id="PTHR30146:SF151">
    <property type="entry name" value="HTH-TYPE TRANSCRIPTIONAL REPRESSOR CYTR"/>
    <property type="match status" value="1"/>
</dbReference>
<dbReference type="OrthoDB" id="8770794at2"/>
<dbReference type="InterPro" id="IPR028082">
    <property type="entry name" value="Peripla_BP_I"/>
</dbReference>
<dbReference type="InterPro" id="IPR010982">
    <property type="entry name" value="Lambda_DNA-bd_dom_sf"/>
</dbReference>
<dbReference type="Gene3D" id="3.40.50.2300">
    <property type="match status" value="2"/>
</dbReference>
<reference evidence="6 7" key="1">
    <citation type="submission" date="2019-02" db="EMBL/GenBank/DDBJ databases">
        <title>Draft Genome Sequences of Six Type Strains of the Genus Massilia.</title>
        <authorList>
            <person name="Miess H."/>
            <person name="Frediansyhah A."/>
            <person name="Gross H."/>
        </authorList>
    </citation>
    <scope>NUCLEOTIDE SEQUENCE [LARGE SCALE GENOMIC DNA]</scope>
    <source>
        <strain evidence="6 7">DSM 17473</strain>
    </source>
</reference>
<gene>
    <name evidence="6" type="ORF">EWM63_26225</name>
</gene>
<dbReference type="Pfam" id="PF00356">
    <property type="entry name" value="LacI"/>
    <property type="match status" value="1"/>
</dbReference>
<accession>A0A4P6L3G9</accession>
<keyword evidence="7" id="KW-1185">Reference proteome</keyword>
<organism evidence="6 7">
    <name type="scientific">Pseudoduganella lutea</name>
    <dbReference type="NCBI Taxonomy" id="321985"/>
    <lineage>
        <taxon>Bacteria</taxon>
        <taxon>Pseudomonadati</taxon>
        <taxon>Pseudomonadota</taxon>
        <taxon>Betaproteobacteria</taxon>
        <taxon>Burkholderiales</taxon>
        <taxon>Oxalobacteraceae</taxon>
        <taxon>Telluria group</taxon>
        <taxon>Pseudoduganella</taxon>
    </lineage>
</organism>
<dbReference type="InterPro" id="IPR000843">
    <property type="entry name" value="HTH_LacI"/>
</dbReference>
<evidence type="ECO:0000259" key="5">
    <source>
        <dbReference type="PROSITE" id="PS50932"/>
    </source>
</evidence>
<evidence type="ECO:0000256" key="1">
    <source>
        <dbReference type="ARBA" id="ARBA00022491"/>
    </source>
</evidence>
<keyword evidence="2" id="KW-0805">Transcription regulation</keyword>
<evidence type="ECO:0000256" key="3">
    <source>
        <dbReference type="ARBA" id="ARBA00023125"/>
    </source>
</evidence>
<dbReference type="SUPFAM" id="SSF53822">
    <property type="entry name" value="Periplasmic binding protein-like I"/>
    <property type="match status" value="1"/>
</dbReference>
<dbReference type="InterPro" id="IPR046335">
    <property type="entry name" value="LacI/GalR-like_sensor"/>
</dbReference>
<proteinExistence type="predicted"/>
<dbReference type="CDD" id="cd01392">
    <property type="entry name" value="HTH_LacI"/>
    <property type="match status" value="1"/>
</dbReference>
<dbReference type="Gene3D" id="1.10.260.40">
    <property type="entry name" value="lambda repressor-like DNA-binding domains"/>
    <property type="match status" value="1"/>
</dbReference>
<evidence type="ECO:0000256" key="4">
    <source>
        <dbReference type="ARBA" id="ARBA00023163"/>
    </source>
</evidence>
<dbReference type="SUPFAM" id="SSF47413">
    <property type="entry name" value="lambda repressor-like DNA-binding domains"/>
    <property type="match status" value="1"/>
</dbReference>
<dbReference type="PROSITE" id="PS00356">
    <property type="entry name" value="HTH_LACI_1"/>
    <property type="match status" value="1"/>
</dbReference>
<feature type="domain" description="HTH lacI-type" evidence="5">
    <location>
        <begin position="24"/>
        <end position="78"/>
    </location>
</feature>
<dbReference type="Pfam" id="PF13377">
    <property type="entry name" value="Peripla_BP_3"/>
    <property type="match status" value="1"/>
</dbReference>
<keyword evidence="3 6" id="KW-0238">DNA-binding</keyword>
<keyword evidence="4" id="KW-0804">Transcription</keyword>
<dbReference type="EMBL" id="CP035913">
    <property type="protein sequence ID" value="QBE66051.1"/>
    <property type="molecule type" value="Genomic_DNA"/>
</dbReference>
<dbReference type="SMART" id="SM00354">
    <property type="entry name" value="HTH_LACI"/>
    <property type="match status" value="1"/>
</dbReference>
<protein>
    <submittedName>
        <fullName evidence="6">LacI family DNA-binding transcriptional regulator</fullName>
    </submittedName>
</protein>
<dbReference type="Proteomes" id="UP000290637">
    <property type="component" value="Chromosome"/>
</dbReference>
<dbReference type="PROSITE" id="PS50932">
    <property type="entry name" value="HTH_LACI_2"/>
    <property type="match status" value="1"/>
</dbReference>
<dbReference type="GO" id="GO:0003700">
    <property type="term" value="F:DNA-binding transcription factor activity"/>
    <property type="evidence" value="ECO:0007669"/>
    <property type="project" value="TreeGrafter"/>
</dbReference>
<dbReference type="PANTHER" id="PTHR30146">
    <property type="entry name" value="LACI-RELATED TRANSCRIPTIONAL REPRESSOR"/>
    <property type="match status" value="1"/>
</dbReference>
<dbReference type="RefSeq" id="WP_130189160.1">
    <property type="nucleotide sequence ID" value="NZ_CP035913.1"/>
</dbReference>
<dbReference type="AlphaFoldDB" id="A0A4P6L3G9"/>
<dbReference type="KEGG" id="plue:EWM63_26225"/>